<protein>
    <submittedName>
        <fullName evidence="3">Uncharacterized protein</fullName>
    </submittedName>
</protein>
<accession>M1P674</accession>
<dbReference type="PATRIC" id="fig|1121362.3.peg.1152"/>
<dbReference type="EMBL" id="CP003697">
    <property type="protein sequence ID" value="AGF72151.1"/>
    <property type="molecule type" value="Genomic_DNA"/>
</dbReference>
<organism evidence="3 4">
    <name type="scientific">Corynebacterium halotolerans YIM 70093 = DSM 44683</name>
    <dbReference type="NCBI Taxonomy" id="1121362"/>
    <lineage>
        <taxon>Bacteria</taxon>
        <taxon>Bacillati</taxon>
        <taxon>Actinomycetota</taxon>
        <taxon>Actinomycetes</taxon>
        <taxon>Mycobacteriales</taxon>
        <taxon>Corynebacteriaceae</taxon>
        <taxon>Corynebacterium</taxon>
    </lineage>
</organism>
<dbReference type="RefSeq" id="WP_015400570.1">
    <property type="nucleotide sequence ID" value="NC_020302.1"/>
</dbReference>
<evidence type="ECO:0000256" key="2">
    <source>
        <dbReference type="SAM" id="Phobius"/>
    </source>
</evidence>
<keyword evidence="2" id="KW-1133">Transmembrane helix</keyword>
<feature type="transmembrane region" description="Helical" evidence="2">
    <location>
        <begin position="201"/>
        <end position="220"/>
    </location>
</feature>
<dbReference type="AlphaFoldDB" id="M1P674"/>
<dbReference type="STRING" id="1121362.A605_05725"/>
<reference evidence="3 4" key="1">
    <citation type="journal article" date="2012" name="Stand. Genomic Sci.">
        <title>Genome sequence of the halotolerant bacterium Corynebacterium halotolerans type strain YIM 70093(T) (= DSM 44683(T)).</title>
        <authorList>
            <person name="Ruckert C."/>
            <person name="Albersmeier A."/>
            <person name="Al-Dilaimi A."/>
            <person name="Niehaus K."/>
            <person name="Szczepanowski R."/>
            <person name="Kalinowski J."/>
        </authorList>
    </citation>
    <scope>NUCLEOTIDE SEQUENCE [LARGE SCALE GENOMIC DNA]</scope>
    <source>
        <strain evidence="3">YIM 70093</strain>
    </source>
</reference>
<sequence length="257" mass="26992">MAARTTPQQPIIDGIGSDPKAVEANAGRAGRALMKALDRAVSIQSSSIERYVNRLRRKNPGASPQEIQRLLDKRFLTVAGGSGAGAGAAAAVPGIGFFTGAAAIGAESLVFLDVVAVYTVASAYLRGVDIQDPERRRALILLVLLGSKGSAIVDTVVGDLGKSKGLPSVTTMSRFSAPTLGTLNNRLLRTALKQVTKRFRWAWLGKIMPLGIGAVAGTIANRRLAKRAITNARESLGAPPATFPTPEKPEKPEDVSD</sequence>
<evidence type="ECO:0000313" key="4">
    <source>
        <dbReference type="Proteomes" id="UP000011723"/>
    </source>
</evidence>
<feature type="transmembrane region" description="Helical" evidence="2">
    <location>
        <begin position="138"/>
        <end position="157"/>
    </location>
</feature>
<dbReference type="Proteomes" id="UP000011723">
    <property type="component" value="Chromosome"/>
</dbReference>
<dbReference type="eggNOG" id="COG1540">
    <property type="taxonomic scope" value="Bacteria"/>
</dbReference>
<dbReference type="KEGG" id="chn:A605_05725"/>
<dbReference type="HOGENOM" id="CLU_058821_1_0_11"/>
<feature type="region of interest" description="Disordered" evidence="1">
    <location>
        <begin position="235"/>
        <end position="257"/>
    </location>
</feature>
<proteinExistence type="predicted"/>
<feature type="transmembrane region" description="Helical" evidence="2">
    <location>
        <begin position="75"/>
        <end position="98"/>
    </location>
</feature>
<keyword evidence="2" id="KW-0472">Membrane</keyword>
<gene>
    <name evidence="3" type="ORF">A605_05725</name>
</gene>
<evidence type="ECO:0000313" key="3">
    <source>
        <dbReference type="EMBL" id="AGF72151.1"/>
    </source>
</evidence>
<feature type="transmembrane region" description="Helical" evidence="2">
    <location>
        <begin position="104"/>
        <end position="126"/>
    </location>
</feature>
<feature type="compositionally biased region" description="Basic and acidic residues" evidence="1">
    <location>
        <begin position="247"/>
        <end position="257"/>
    </location>
</feature>
<keyword evidence="4" id="KW-1185">Reference proteome</keyword>
<evidence type="ECO:0000256" key="1">
    <source>
        <dbReference type="SAM" id="MobiDB-lite"/>
    </source>
</evidence>
<dbReference type="OrthoDB" id="4422408at2"/>
<name>M1P674_9CORY</name>
<keyword evidence="2" id="KW-0812">Transmembrane</keyword>